<gene>
    <name evidence="4" type="ORF">GCM10007852_02070</name>
</gene>
<feature type="domain" description="N-acetyltransferase" evidence="3">
    <location>
        <begin position="1"/>
        <end position="144"/>
    </location>
</feature>
<proteinExistence type="predicted"/>
<dbReference type="SUPFAM" id="SSF55729">
    <property type="entry name" value="Acyl-CoA N-acyltransferases (Nat)"/>
    <property type="match status" value="1"/>
</dbReference>
<accession>A0AA37SV46</accession>
<evidence type="ECO:0000256" key="2">
    <source>
        <dbReference type="ARBA" id="ARBA00023315"/>
    </source>
</evidence>
<dbReference type="CDD" id="cd04301">
    <property type="entry name" value="NAT_SF"/>
    <property type="match status" value="1"/>
</dbReference>
<dbReference type="PANTHER" id="PTHR10545">
    <property type="entry name" value="DIAMINE N-ACETYLTRANSFERASE"/>
    <property type="match status" value="1"/>
</dbReference>
<dbReference type="Gene3D" id="3.40.630.30">
    <property type="match status" value="1"/>
</dbReference>
<organism evidence="4 5">
    <name type="scientific">Agaribacter marinus</name>
    <dbReference type="NCBI Taxonomy" id="1431249"/>
    <lineage>
        <taxon>Bacteria</taxon>
        <taxon>Pseudomonadati</taxon>
        <taxon>Pseudomonadota</taxon>
        <taxon>Gammaproteobacteria</taxon>
        <taxon>Alteromonadales</taxon>
        <taxon>Alteromonadaceae</taxon>
        <taxon>Agaribacter</taxon>
    </lineage>
</organism>
<evidence type="ECO:0000259" key="3">
    <source>
        <dbReference type="PROSITE" id="PS51186"/>
    </source>
</evidence>
<reference evidence="4" key="2">
    <citation type="submission" date="2023-01" db="EMBL/GenBank/DDBJ databases">
        <title>Draft genome sequence of Agaribacter marinus strain NBRC 110023.</title>
        <authorList>
            <person name="Sun Q."/>
            <person name="Mori K."/>
        </authorList>
    </citation>
    <scope>NUCLEOTIDE SEQUENCE</scope>
    <source>
        <strain evidence="4">NBRC 110023</strain>
    </source>
</reference>
<evidence type="ECO:0000256" key="1">
    <source>
        <dbReference type="ARBA" id="ARBA00022679"/>
    </source>
</evidence>
<dbReference type="InterPro" id="IPR016181">
    <property type="entry name" value="Acyl_CoA_acyltransferase"/>
</dbReference>
<reference evidence="4" key="1">
    <citation type="journal article" date="2014" name="Int. J. Syst. Evol. Microbiol.">
        <title>Complete genome sequence of Corynebacterium casei LMG S-19264T (=DSM 44701T), isolated from a smear-ripened cheese.</title>
        <authorList>
            <consortium name="US DOE Joint Genome Institute (JGI-PGF)"/>
            <person name="Walter F."/>
            <person name="Albersmeier A."/>
            <person name="Kalinowski J."/>
            <person name="Ruckert C."/>
        </authorList>
    </citation>
    <scope>NUCLEOTIDE SEQUENCE</scope>
    <source>
        <strain evidence="4">NBRC 110023</strain>
    </source>
</reference>
<keyword evidence="2" id="KW-0012">Acyltransferase</keyword>
<dbReference type="AlphaFoldDB" id="A0AA37SV46"/>
<keyword evidence="1" id="KW-0808">Transferase</keyword>
<dbReference type="EMBL" id="BSOT01000002">
    <property type="protein sequence ID" value="GLR69299.1"/>
    <property type="molecule type" value="Genomic_DNA"/>
</dbReference>
<evidence type="ECO:0000313" key="4">
    <source>
        <dbReference type="EMBL" id="GLR69299.1"/>
    </source>
</evidence>
<sequence>MSDVSALLALMQELAIYEDYIDVFKVDENEIIARGFGESPEFSALVAVNEESGELLGMAVYYLIPFTFTLLPDMCLKEFFIKQDWRGKGLGDLIFSALRAQAILLGCGQIHWLVMDGNKGAEAFYRKCGASEDTKWQRWHCKIG</sequence>
<dbReference type="Proteomes" id="UP001156601">
    <property type="component" value="Unassembled WGS sequence"/>
</dbReference>
<dbReference type="RefSeq" id="WP_284215630.1">
    <property type="nucleotide sequence ID" value="NZ_BSOT01000002.1"/>
</dbReference>
<name>A0AA37SV46_9ALTE</name>
<dbReference type="InterPro" id="IPR051016">
    <property type="entry name" value="Diverse_Substrate_AcTransf"/>
</dbReference>
<dbReference type="InterPro" id="IPR000182">
    <property type="entry name" value="GNAT_dom"/>
</dbReference>
<comment type="caution">
    <text evidence="4">The sequence shown here is derived from an EMBL/GenBank/DDBJ whole genome shotgun (WGS) entry which is preliminary data.</text>
</comment>
<dbReference type="PROSITE" id="PS51186">
    <property type="entry name" value="GNAT"/>
    <property type="match status" value="1"/>
</dbReference>
<dbReference type="Pfam" id="PF00583">
    <property type="entry name" value="Acetyltransf_1"/>
    <property type="match status" value="1"/>
</dbReference>
<evidence type="ECO:0000313" key="5">
    <source>
        <dbReference type="Proteomes" id="UP001156601"/>
    </source>
</evidence>
<keyword evidence="5" id="KW-1185">Reference proteome</keyword>
<protein>
    <submittedName>
        <fullName evidence="4">N-acetyltransferase</fullName>
    </submittedName>
</protein>
<dbReference type="GO" id="GO:0008080">
    <property type="term" value="F:N-acetyltransferase activity"/>
    <property type="evidence" value="ECO:0007669"/>
    <property type="project" value="TreeGrafter"/>
</dbReference>
<dbReference type="PANTHER" id="PTHR10545:SF29">
    <property type="entry name" value="GH14572P-RELATED"/>
    <property type="match status" value="1"/>
</dbReference>